<accession>A0A6P6RUQ6</accession>
<dbReference type="RefSeq" id="XP_026191588.1">
    <property type="nucleotide sequence ID" value="XM_026335803.1"/>
</dbReference>
<feature type="region of interest" description="Disordered" evidence="2">
    <location>
        <begin position="386"/>
        <end position="455"/>
    </location>
</feature>
<gene>
    <name evidence="4" type="primary">LOC113146943</name>
</gene>
<feature type="region of interest" description="Disordered" evidence="2">
    <location>
        <begin position="1"/>
        <end position="34"/>
    </location>
</feature>
<reference evidence="4" key="1">
    <citation type="submission" date="2025-08" db="UniProtKB">
        <authorList>
            <consortium name="RefSeq"/>
        </authorList>
    </citation>
    <scope>IDENTIFICATION</scope>
</reference>
<feature type="compositionally biased region" description="Basic and acidic residues" evidence="2">
    <location>
        <begin position="24"/>
        <end position="34"/>
    </location>
</feature>
<evidence type="ECO:0000256" key="1">
    <source>
        <dbReference type="SAM" id="Coils"/>
    </source>
</evidence>
<keyword evidence="1" id="KW-0175">Coiled coil</keyword>
<feature type="compositionally biased region" description="Basic and acidic residues" evidence="2">
    <location>
        <begin position="411"/>
        <end position="422"/>
    </location>
</feature>
<evidence type="ECO:0000256" key="2">
    <source>
        <dbReference type="SAM" id="MobiDB-lite"/>
    </source>
</evidence>
<evidence type="ECO:0000313" key="4">
    <source>
        <dbReference type="RefSeq" id="XP_026191588.1"/>
    </source>
</evidence>
<evidence type="ECO:0000313" key="3">
    <source>
        <dbReference type="Proteomes" id="UP000515125"/>
    </source>
</evidence>
<protein>
    <submittedName>
        <fullName evidence="4">Uncharacterized protein LOC113146943</fullName>
    </submittedName>
</protein>
<organism evidence="3 4">
    <name type="scientific">Cyclospora cayetanensis</name>
    <dbReference type="NCBI Taxonomy" id="88456"/>
    <lineage>
        <taxon>Eukaryota</taxon>
        <taxon>Sar</taxon>
        <taxon>Alveolata</taxon>
        <taxon>Apicomplexa</taxon>
        <taxon>Conoidasida</taxon>
        <taxon>Coccidia</taxon>
        <taxon>Eucoccidiorida</taxon>
        <taxon>Eimeriorina</taxon>
        <taxon>Eimeriidae</taxon>
        <taxon>Cyclospora</taxon>
    </lineage>
</organism>
<feature type="coiled-coil region" evidence="1">
    <location>
        <begin position="482"/>
        <end position="516"/>
    </location>
</feature>
<dbReference type="GeneID" id="113146943"/>
<name>A0A6P6RUQ6_9EIME</name>
<proteinExistence type="predicted"/>
<dbReference type="AlphaFoldDB" id="A0A6P6RUQ6"/>
<dbReference type="Proteomes" id="UP000515125">
    <property type="component" value="Unplaced"/>
</dbReference>
<feature type="compositionally biased region" description="Polar residues" evidence="2">
    <location>
        <begin position="424"/>
        <end position="442"/>
    </location>
</feature>
<sequence length="549" mass="58573">MLLPNGASIAVTRRRARQQSQLRSEQEQPPDAKIKRLASCLKSSRPLRTALRSSLAAKAPETPSSGPAHMACAVHAAPHADRKARPLNGWRRGSGLDQKTEGVCPPNHCKQNSVRTAHAPARQLPSRLLKQQPHPHQQSLTGRAPTRQAFRGGRRLIGHKGCDEGISPGETPRLVSGAKTAFKEPRVSRQLLRTRQKADSEAALLPQEQSSCCIVPPYHKYPVHAIHLPTATAQRQEEAIPPPQVLPSPHSPLLSEHADDATDVTPEIFEEEGVTAACMLRGFCFDEGRTLADGLLWECEEALKKAPLPSTAEAASVSAATCPSLHTSSLASFAGISAATATTATATARRRLLQQVSLVLSSNACLAAASTPLLLKGKRSTAAAAAAAGAAPPKVRAPPPATSRSRTSNARKSEQPDREGASKRVSSLTTPSKRSRSGSTSIKSRRGSNSANRSSLRLLRRQEAAAAAETAAAAAAAIRSASNSAKKQRQQQQQQLEQQHAQLECLLQDLQRETAQIWSCDEEQPELAALPPEEAAEGIPGFLLDSLCV</sequence>
<feature type="region of interest" description="Disordered" evidence="2">
    <location>
        <begin position="97"/>
        <end position="119"/>
    </location>
</feature>
<keyword evidence="3" id="KW-1185">Reference proteome</keyword>